<evidence type="ECO:0000256" key="3">
    <source>
        <dbReference type="SAM" id="MobiDB-lite"/>
    </source>
</evidence>
<evidence type="ECO:0000256" key="2">
    <source>
        <dbReference type="ARBA" id="ARBA00023180"/>
    </source>
</evidence>
<keyword evidence="4" id="KW-0732">Signal</keyword>
<dbReference type="STRING" id="3635.A0A1U8HWJ8"/>
<dbReference type="KEGG" id="ghi:107888074"/>
<sequence>MTISKYSFHVLFLILLVSFSFSYAHFRHITPKEIDPKSFNSHSSPLSPSLTSKGSGLLSGSSSSKDSSLFDNLSSSNASGSSKISDSSSVSTNSKGFAFSGSFRGSGLLSASANSGASNNKEFNINLKANLSGCFSKVFAFGDSYTDTGNARLIGILKSFVGAVLTGRVSQGGNSNFKLGGRSSNGRMVVDFLCDSLNIPTPIPYKAISSDFDFDSNSGVNFAVGGATSLSGDFFVNHKIGHTLMWKGIPLGFQTQIEWFNHFVTRIACKRKTEEECKAEMGKHLIWLGQMGVDDFARVIGSSVSMRWLTDITINHISKILTTLLDSGGKFVVVQGLPPVGCCPLSKLLTPQSEKDEMGCSLVINRAVMAHNELLQKTLEDFRVRHGTEVTISYADYFNAYKAIMGNLAGFGFSDGSEACCGVGGGLLNFNLHNLCGMAGTTACEKPSNHVHWDGLHLTEAMHKQITRLFLHGGYCKPSFDDIISRQRNSGT</sequence>
<proteinExistence type="inferred from homology"/>
<dbReference type="Proteomes" id="UP000818029">
    <property type="component" value="Chromosome A03"/>
</dbReference>
<keyword evidence="2" id="KW-0325">Glycoprotein</keyword>
<dbReference type="InterPro" id="IPR001087">
    <property type="entry name" value="GDSL"/>
</dbReference>
<evidence type="ECO:0000256" key="1">
    <source>
        <dbReference type="ARBA" id="ARBA00008668"/>
    </source>
</evidence>
<organism evidence="5 6">
    <name type="scientific">Gossypium hirsutum</name>
    <name type="common">Upland cotton</name>
    <name type="synonym">Gossypium mexicanum</name>
    <dbReference type="NCBI Taxonomy" id="3635"/>
    <lineage>
        <taxon>Eukaryota</taxon>
        <taxon>Viridiplantae</taxon>
        <taxon>Streptophyta</taxon>
        <taxon>Embryophyta</taxon>
        <taxon>Tracheophyta</taxon>
        <taxon>Spermatophyta</taxon>
        <taxon>Magnoliopsida</taxon>
        <taxon>eudicotyledons</taxon>
        <taxon>Gunneridae</taxon>
        <taxon>Pentapetalae</taxon>
        <taxon>rosids</taxon>
        <taxon>malvids</taxon>
        <taxon>Malvales</taxon>
        <taxon>Malvaceae</taxon>
        <taxon>Malvoideae</taxon>
        <taxon>Gossypium</taxon>
    </lineage>
</organism>
<dbReference type="OMA" id="PQNNSHE"/>
<dbReference type="SUPFAM" id="SSF52266">
    <property type="entry name" value="SGNH hydrolase"/>
    <property type="match status" value="1"/>
</dbReference>
<dbReference type="Pfam" id="PF00657">
    <property type="entry name" value="Lipase_GDSL"/>
    <property type="match status" value="1"/>
</dbReference>
<dbReference type="OrthoDB" id="1600564at2759"/>
<dbReference type="SMR" id="A0A1U8HWJ8"/>
<dbReference type="PANTHER" id="PTHR22835">
    <property type="entry name" value="ZINC FINGER FYVE DOMAIN CONTAINING PROTEIN"/>
    <property type="match status" value="1"/>
</dbReference>
<dbReference type="RefSeq" id="XP_016667729.1">
    <property type="nucleotide sequence ID" value="XM_016812240.2"/>
</dbReference>
<dbReference type="AlphaFoldDB" id="A0A1U8HWJ8"/>
<evidence type="ECO:0000313" key="6">
    <source>
        <dbReference type="RefSeq" id="XP_016667729.1"/>
    </source>
</evidence>
<dbReference type="GeneID" id="107888074"/>
<feature type="region of interest" description="Disordered" evidence="3">
    <location>
        <begin position="45"/>
        <end position="67"/>
    </location>
</feature>
<keyword evidence="5" id="KW-1185">Reference proteome</keyword>
<evidence type="ECO:0000256" key="4">
    <source>
        <dbReference type="SAM" id="SignalP"/>
    </source>
</evidence>
<dbReference type="GO" id="GO:0016788">
    <property type="term" value="F:hydrolase activity, acting on ester bonds"/>
    <property type="evidence" value="ECO:0007669"/>
    <property type="project" value="InterPro"/>
</dbReference>
<reference evidence="6" key="2">
    <citation type="submission" date="2025-08" db="UniProtKB">
        <authorList>
            <consortium name="RefSeq"/>
        </authorList>
    </citation>
    <scope>IDENTIFICATION</scope>
</reference>
<protein>
    <submittedName>
        <fullName evidence="6">GDSL esterase/lipase At3g48460</fullName>
    </submittedName>
</protein>
<evidence type="ECO:0000313" key="5">
    <source>
        <dbReference type="Proteomes" id="UP000818029"/>
    </source>
</evidence>
<dbReference type="PANTHER" id="PTHR22835:SF532">
    <property type="entry name" value="SERINE-RICH ADHESIN FOR PLATELETS-LIKE ISOFORM X1"/>
    <property type="match status" value="1"/>
</dbReference>
<comment type="similarity">
    <text evidence="1">Belongs to the 'GDSL' lipolytic enzyme family.</text>
</comment>
<accession>A0A1U8HWJ8</accession>
<gene>
    <name evidence="6" type="primary">LOC107888074</name>
</gene>
<feature type="signal peptide" evidence="4">
    <location>
        <begin position="1"/>
        <end position="24"/>
    </location>
</feature>
<dbReference type="PaxDb" id="3635-A0A1U8HWJ8"/>
<feature type="chain" id="PRO_5010540024" evidence="4">
    <location>
        <begin position="25"/>
        <end position="492"/>
    </location>
</feature>
<reference evidence="5" key="1">
    <citation type="journal article" date="2020" name="Nat. Genet.">
        <title>Genomic diversifications of five Gossypium allopolyploid species and their impact on cotton improvement.</title>
        <authorList>
            <person name="Chen Z.J."/>
            <person name="Sreedasyam A."/>
            <person name="Ando A."/>
            <person name="Song Q."/>
            <person name="De Santiago L.M."/>
            <person name="Hulse-Kemp A.M."/>
            <person name="Ding M."/>
            <person name="Ye W."/>
            <person name="Kirkbride R.C."/>
            <person name="Jenkins J."/>
            <person name="Plott C."/>
            <person name="Lovell J."/>
            <person name="Lin Y.M."/>
            <person name="Vaughn R."/>
            <person name="Liu B."/>
            <person name="Simpson S."/>
            <person name="Scheffler B.E."/>
            <person name="Wen L."/>
            <person name="Saski C.A."/>
            <person name="Grover C.E."/>
            <person name="Hu G."/>
            <person name="Conover J.L."/>
            <person name="Carlson J.W."/>
            <person name="Shu S."/>
            <person name="Boston L.B."/>
            <person name="Williams M."/>
            <person name="Peterson D.G."/>
            <person name="McGee K."/>
            <person name="Jones D.C."/>
            <person name="Wendel J.F."/>
            <person name="Stelly D.M."/>
            <person name="Grimwood J."/>
            <person name="Schmutz J."/>
        </authorList>
    </citation>
    <scope>NUCLEOTIDE SEQUENCE [LARGE SCALE GENOMIC DNA]</scope>
    <source>
        <strain evidence="5">cv. TM-1</strain>
    </source>
</reference>
<dbReference type="InterPro" id="IPR036514">
    <property type="entry name" value="SGNH_hydro_sf"/>
</dbReference>
<name>A0A1U8HWJ8_GOSHI</name>
<dbReference type="Gene3D" id="3.40.50.1110">
    <property type="entry name" value="SGNH hydrolase"/>
    <property type="match status" value="1"/>
</dbReference>